<dbReference type="CDD" id="cd00170">
    <property type="entry name" value="SEC14"/>
    <property type="match status" value="1"/>
</dbReference>
<name>A0ABQ9XZD2_9EUKA</name>
<dbReference type="InterPro" id="IPR000198">
    <property type="entry name" value="RhoGAP_dom"/>
</dbReference>
<dbReference type="Gene3D" id="1.10.555.10">
    <property type="entry name" value="Rho GTPase activation protein"/>
    <property type="match status" value="1"/>
</dbReference>
<keyword evidence="5" id="KW-1185">Reference proteome</keyword>
<feature type="compositionally biased region" description="Polar residues" evidence="1">
    <location>
        <begin position="648"/>
        <end position="659"/>
    </location>
</feature>
<evidence type="ECO:0000259" key="3">
    <source>
        <dbReference type="Pfam" id="PF13716"/>
    </source>
</evidence>
<dbReference type="EMBL" id="JARBJD010000051">
    <property type="protein sequence ID" value="KAK2956867.1"/>
    <property type="molecule type" value="Genomic_DNA"/>
</dbReference>
<dbReference type="Pfam" id="PF00620">
    <property type="entry name" value="RhoGAP"/>
    <property type="match status" value="1"/>
</dbReference>
<sequence>MTTYPGMYGSNVGGLTASTSVIPKFESNENLWIIPDSYYSLLSDSMKMDFSSIHWRNGLYLSGHDFDGNRIVVITPTYITLSVSREYLCKYWVNKMDHIKFQPYAIFMDCSQVVQDAALPLLWNVDLYRSLPYAFKKNLKRVVIVNATAKLRMMAVLMRPFVSHKFFRKVSFVDKTEDFLKFAHPDQLQLHPALLRPNLAASKPSLPKFWLNPLPEQRILEEQQLLANKRVIPAVRFIPSLVINLLDQMFEQNVFEREDLFSQNIDSQAFQALANDLLYDPLHLMSSDLPDAVLTSLLRSFLQKITGGLLPKATVDALKPAWEEWKKSSTSSHSAILPALLTLPAEHRSLFSLLISVIRHASLNPVPPITLKLEPTSKPKPGSESEKPIAPASIESTFQSARALKLSLRLLSSFLAALPKAEDRWIAECLAELAGQWDDDMKVLESIGTEKGVQFPAPFPLADLPLVADLLRKFARHLGSPSNITPFNPQYTVDDNSLYIFAPDEVRRHRLVPLPKLVTRLQTTLKESEIKGRTERKMPPLPPVSRRMEDDGAEVRAVYAQAKERESREDESRQSEPASTQPAHVETQEENVEMPETIDPESAEYKQHVEMAENEDTHEEYEQLPLGTVEAYEGIEENQMESNEQSQGFHSESEINQPEESNDSAAAPEHEYGTQEYQENADTQDQEHTDTHEDDESSIV</sequence>
<dbReference type="InterPro" id="IPR001251">
    <property type="entry name" value="CRAL-TRIO_dom"/>
</dbReference>
<feature type="domain" description="CRAL-TRIO" evidence="3">
    <location>
        <begin position="68"/>
        <end position="190"/>
    </location>
</feature>
<feature type="compositionally biased region" description="Basic and acidic residues" evidence="1">
    <location>
        <begin position="528"/>
        <end position="538"/>
    </location>
</feature>
<dbReference type="Proteomes" id="UP001281761">
    <property type="component" value="Unassembled WGS sequence"/>
</dbReference>
<feature type="region of interest" description="Disordered" evidence="1">
    <location>
        <begin position="528"/>
        <end position="700"/>
    </location>
</feature>
<comment type="caution">
    <text evidence="4">The sequence shown here is derived from an EMBL/GenBank/DDBJ whole genome shotgun (WGS) entry which is preliminary data.</text>
</comment>
<evidence type="ECO:0000256" key="1">
    <source>
        <dbReference type="SAM" id="MobiDB-lite"/>
    </source>
</evidence>
<dbReference type="Pfam" id="PF13716">
    <property type="entry name" value="CRAL_TRIO_2"/>
    <property type="match status" value="1"/>
</dbReference>
<proteinExistence type="predicted"/>
<feature type="domain" description="Rho-GAP" evidence="2">
    <location>
        <begin position="239"/>
        <end position="360"/>
    </location>
</feature>
<dbReference type="InterPro" id="IPR036865">
    <property type="entry name" value="CRAL-TRIO_dom_sf"/>
</dbReference>
<evidence type="ECO:0000313" key="5">
    <source>
        <dbReference type="Proteomes" id="UP001281761"/>
    </source>
</evidence>
<organism evidence="4 5">
    <name type="scientific">Blattamonas nauphoetae</name>
    <dbReference type="NCBI Taxonomy" id="2049346"/>
    <lineage>
        <taxon>Eukaryota</taxon>
        <taxon>Metamonada</taxon>
        <taxon>Preaxostyla</taxon>
        <taxon>Oxymonadida</taxon>
        <taxon>Blattamonas</taxon>
    </lineage>
</organism>
<feature type="compositionally biased region" description="Acidic residues" evidence="1">
    <location>
        <begin position="588"/>
        <end position="602"/>
    </location>
</feature>
<dbReference type="InterPro" id="IPR008936">
    <property type="entry name" value="Rho_GTPase_activation_prot"/>
</dbReference>
<feature type="compositionally biased region" description="Basic and acidic residues" evidence="1">
    <location>
        <begin position="562"/>
        <end position="574"/>
    </location>
</feature>
<dbReference type="PANTHER" id="PTHR48411:SF1">
    <property type="entry name" value="OS01G0948300 PROTEIN"/>
    <property type="match status" value="1"/>
</dbReference>
<dbReference type="Gene3D" id="3.40.525.10">
    <property type="entry name" value="CRAL-TRIO lipid binding domain"/>
    <property type="match status" value="1"/>
</dbReference>
<protein>
    <submittedName>
        <fullName evidence="4">Divergent CRAL/TRIO domain containing protein</fullName>
    </submittedName>
</protein>
<dbReference type="SUPFAM" id="SSF52087">
    <property type="entry name" value="CRAL/TRIO domain"/>
    <property type="match status" value="1"/>
</dbReference>
<evidence type="ECO:0000259" key="2">
    <source>
        <dbReference type="Pfam" id="PF00620"/>
    </source>
</evidence>
<dbReference type="PANTHER" id="PTHR48411">
    <property type="entry name" value="OS01G0948300 PROTEIN"/>
    <property type="match status" value="1"/>
</dbReference>
<accession>A0ABQ9XZD2</accession>
<reference evidence="4 5" key="1">
    <citation type="journal article" date="2022" name="bioRxiv">
        <title>Genomics of Preaxostyla Flagellates Illuminates Evolutionary Transitions and the Path Towards Mitochondrial Loss.</title>
        <authorList>
            <person name="Novak L.V.F."/>
            <person name="Treitli S.C."/>
            <person name="Pyrih J."/>
            <person name="Halakuc P."/>
            <person name="Pipaliya S.V."/>
            <person name="Vacek V."/>
            <person name="Brzon O."/>
            <person name="Soukal P."/>
            <person name="Eme L."/>
            <person name="Dacks J.B."/>
            <person name="Karnkowska A."/>
            <person name="Elias M."/>
            <person name="Hampl V."/>
        </authorList>
    </citation>
    <scope>NUCLEOTIDE SEQUENCE [LARGE SCALE GENOMIC DNA]</scope>
    <source>
        <strain evidence="4">NAU3</strain>
        <tissue evidence="4">Gut</tissue>
    </source>
</reference>
<gene>
    <name evidence="4" type="ORF">BLNAU_8144</name>
</gene>
<evidence type="ECO:0000313" key="4">
    <source>
        <dbReference type="EMBL" id="KAK2956867.1"/>
    </source>
</evidence>
<dbReference type="SUPFAM" id="SSF48350">
    <property type="entry name" value="GTPase activation domain, GAP"/>
    <property type="match status" value="1"/>
</dbReference>